<evidence type="ECO:0000313" key="3">
    <source>
        <dbReference type="EMBL" id="GBO35136.1"/>
    </source>
</evidence>
<name>A0A4Y2WEY4_ARAVE</name>
<evidence type="ECO:0000313" key="4">
    <source>
        <dbReference type="Proteomes" id="UP000499080"/>
    </source>
</evidence>
<evidence type="ECO:0000259" key="2">
    <source>
        <dbReference type="Pfam" id="PF02771"/>
    </source>
</evidence>
<dbReference type="GO" id="GO:0050660">
    <property type="term" value="F:flavin adenine dinucleotide binding"/>
    <property type="evidence" value="ECO:0007669"/>
    <property type="project" value="InterPro"/>
</dbReference>
<dbReference type="InterPro" id="IPR013786">
    <property type="entry name" value="AcylCoA_DH/ox_N"/>
</dbReference>
<dbReference type="OrthoDB" id="9988775at2759"/>
<organism evidence="3 4">
    <name type="scientific">Araneus ventricosus</name>
    <name type="common">Orbweaver spider</name>
    <name type="synonym">Epeira ventricosa</name>
    <dbReference type="NCBI Taxonomy" id="182803"/>
    <lineage>
        <taxon>Eukaryota</taxon>
        <taxon>Metazoa</taxon>
        <taxon>Ecdysozoa</taxon>
        <taxon>Arthropoda</taxon>
        <taxon>Chelicerata</taxon>
        <taxon>Arachnida</taxon>
        <taxon>Araneae</taxon>
        <taxon>Araneomorphae</taxon>
        <taxon>Entelegynae</taxon>
        <taxon>Araneoidea</taxon>
        <taxon>Araneidae</taxon>
        <taxon>Araneus</taxon>
    </lineage>
</organism>
<comment type="caution">
    <text evidence="3">The sequence shown here is derived from an EMBL/GenBank/DDBJ whole genome shotgun (WGS) entry which is preliminary data.</text>
</comment>
<keyword evidence="1" id="KW-0472">Membrane</keyword>
<feature type="transmembrane region" description="Helical" evidence="1">
    <location>
        <begin position="81"/>
        <end position="102"/>
    </location>
</feature>
<dbReference type="GO" id="GO:0016627">
    <property type="term" value="F:oxidoreductase activity, acting on the CH-CH group of donors"/>
    <property type="evidence" value="ECO:0007669"/>
    <property type="project" value="InterPro"/>
</dbReference>
<proteinExistence type="predicted"/>
<dbReference type="Gene3D" id="1.10.540.10">
    <property type="entry name" value="Acyl-CoA dehydrogenase/oxidase, N-terminal domain"/>
    <property type="match status" value="1"/>
</dbReference>
<gene>
    <name evidence="3" type="ORF">AVEN_169414_1</name>
</gene>
<reference evidence="3 4" key="1">
    <citation type="journal article" date="2019" name="Sci. Rep.">
        <title>Orb-weaving spider Araneus ventricosus genome elucidates the spidroin gene catalogue.</title>
        <authorList>
            <person name="Kono N."/>
            <person name="Nakamura H."/>
            <person name="Ohtoshi R."/>
            <person name="Moran D.A.P."/>
            <person name="Shinohara A."/>
            <person name="Yoshida Y."/>
            <person name="Fujiwara M."/>
            <person name="Mori M."/>
            <person name="Tomita M."/>
            <person name="Arakawa K."/>
        </authorList>
    </citation>
    <scope>NUCLEOTIDE SEQUENCE [LARGE SCALE GENOMIC DNA]</scope>
</reference>
<dbReference type="InterPro" id="IPR037069">
    <property type="entry name" value="AcylCoA_DH/ox_N_sf"/>
</dbReference>
<keyword evidence="1" id="KW-0812">Transmembrane</keyword>
<accession>A0A4Y2WEY4</accession>
<evidence type="ECO:0000256" key="1">
    <source>
        <dbReference type="SAM" id="Phobius"/>
    </source>
</evidence>
<dbReference type="Pfam" id="PF02771">
    <property type="entry name" value="Acyl-CoA_dh_N"/>
    <property type="match status" value="1"/>
</dbReference>
<dbReference type="SUPFAM" id="SSF56645">
    <property type="entry name" value="Acyl-CoA dehydrogenase NM domain-like"/>
    <property type="match status" value="1"/>
</dbReference>
<protein>
    <recommendedName>
        <fullName evidence="2">Acyl-CoA dehydrogenase/oxidase N-terminal domain-containing protein</fullName>
    </recommendedName>
</protein>
<feature type="non-terminal residue" evidence="3">
    <location>
        <position position="105"/>
    </location>
</feature>
<feature type="domain" description="Acyl-CoA dehydrogenase/oxidase N-terminal" evidence="2">
    <location>
        <begin position="41"/>
        <end position="92"/>
    </location>
</feature>
<keyword evidence="1" id="KW-1133">Transmembrane helix</keyword>
<dbReference type="EMBL" id="BGPR01059069">
    <property type="protein sequence ID" value="GBO35136.1"/>
    <property type="molecule type" value="Genomic_DNA"/>
</dbReference>
<dbReference type="InterPro" id="IPR009100">
    <property type="entry name" value="AcylCoA_DH/oxidase_NM_dom_sf"/>
</dbReference>
<dbReference type="AlphaFoldDB" id="A0A4Y2WEY4"/>
<keyword evidence="4" id="KW-1185">Reference proteome</keyword>
<dbReference type="Proteomes" id="UP000499080">
    <property type="component" value="Unassembled WGS sequence"/>
</dbReference>
<sequence>MNAIHCGIRFLLNSNLKRLCPTISKSLSHYPINNNISGLNQDQKQLRETLFQFCQKELAPLSQGVDKNDKFPKLKEFFKKLGDLGLLGLTVPGIWNFILLVFPEL</sequence>